<dbReference type="EC" id="2.7.11.1" evidence="1"/>
<evidence type="ECO:0000256" key="10">
    <source>
        <dbReference type="PIRSR" id="PIRSR000660-1"/>
    </source>
</evidence>
<dbReference type="InterPro" id="IPR024435">
    <property type="entry name" value="HisRS-related_dom"/>
</dbReference>
<feature type="domain" description="RWD" evidence="15">
    <location>
        <begin position="11"/>
        <end position="132"/>
    </location>
</feature>
<dbReference type="Gene3D" id="3.40.50.800">
    <property type="entry name" value="Anticodon-binding domain"/>
    <property type="match status" value="1"/>
</dbReference>
<keyword evidence="6 11" id="KW-0067">ATP-binding</keyword>
<dbReference type="PANTHER" id="PTHR11042">
    <property type="entry name" value="EUKARYOTIC TRANSLATION INITIATION FACTOR 2-ALPHA KINASE EIF2-ALPHA KINASE -RELATED"/>
    <property type="match status" value="1"/>
</dbReference>
<feature type="binding site" evidence="12">
    <location>
        <position position="597"/>
    </location>
    <ligand>
        <name>ATP</name>
        <dbReference type="ChEBI" id="CHEBI:30616"/>
    </ligand>
</feature>
<dbReference type="GO" id="GO:1990625">
    <property type="term" value="P:negative regulation of cytoplasmic translational initiation in response to stress"/>
    <property type="evidence" value="ECO:0007669"/>
    <property type="project" value="TreeGrafter"/>
</dbReference>
<dbReference type="SUPFAM" id="SSF54495">
    <property type="entry name" value="UBC-like"/>
    <property type="match status" value="1"/>
</dbReference>
<dbReference type="GO" id="GO:0005634">
    <property type="term" value="C:nucleus"/>
    <property type="evidence" value="ECO:0007669"/>
    <property type="project" value="TreeGrafter"/>
</dbReference>
<accession>A0A0C3S145</accession>
<dbReference type="InterPro" id="IPR011009">
    <property type="entry name" value="Kinase-like_dom_sf"/>
</dbReference>
<evidence type="ECO:0000256" key="11">
    <source>
        <dbReference type="PIRSR" id="PIRSR000660-2"/>
    </source>
</evidence>
<evidence type="ECO:0000256" key="4">
    <source>
        <dbReference type="ARBA" id="ARBA00022741"/>
    </source>
</evidence>
<dbReference type="PROSITE" id="PS00108">
    <property type="entry name" value="PROTEIN_KINASE_ST"/>
    <property type="match status" value="1"/>
</dbReference>
<evidence type="ECO:0000259" key="15">
    <source>
        <dbReference type="PROSITE" id="PS50908"/>
    </source>
</evidence>
<dbReference type="SUPFAM" id="SSF56112">
    <property type="entry name" value="Protein kinase-like (PK-like)"/>
    <property type="match status" value="2"/>
</dbReference>
<evidence type="ECO:0000256" key="6">
    <source>
        <dbReference type="ARBA" id="ARBA00022840"/>
    </source>
</evidence>
<dbReference type="PROSITE" id="PS50011">
    <property type="entry name" value="PROTEIN_KINASE_DOM"/>
    <property type="match status" value="2"/>
</dbReference>
<evidence type="ECO:0000256" key="7">
    <source>
        <dbReference type="ARBA" id="ARBA00037982"/>
    </source>
</evidence>
<feature type="compositionally biased region" description="Low complexity" evidence="13">
    <location>
        <begin position="641"/>
        <end position="657"/>
    </location>
</feature>
<evidence type="ECO:0000259" key="14">
    <source>
        <dbReference type="PROSITE" id="PS50011"/>
    </source>
</evidence>
<dbReference type="PANTHER" id="PTHR11042:SF136">
    <property type="entry name" value="EIF-2-ALPHA KINASE GCN2"/>
    <property type="match status" value="1"/>
</dbReference>
<dbReference type="PROSITE" id="PS00107">
    <property type="entry name" value="PROTEIN_KINASE_ATP"/>
    <property type="match status" value="1"/>
</dbReference>
<dbReference type="InterPro" id="IPR050339">
    <property type="entry name" value="CC_SR_Kinase"/>
</dbReference>
<dbReference type="CDD" id="cd23823">
    <property type="entry name" value="RWD_GCN2"/>
    <property type="match status" value="1"/>
</dbReference>
<dbReference type="InterPro" id="IPR036621">
    <property type="entry name" value="Anticodon-bd_dom_sf"/>
</dbReference>
<evidence type="ECO:0000256" key="5">
    <source>
        <dbReference type="ARBA" id="ARBA00022777"/>
    </source>
</evidence>
<feature type="active site" description="Proton acceptor" evidence="10">
    <location>
        <position position="797"/>
    </location>
</feature>
<dbReference type="STRING" id="745531.A0A0C3S145"/>
<evidence type="ECO:0000256" key="2">
    <source>
        <dbReference type="ARBA" id="ARBA00022527"/>
    </source>
</evidence>
<feature type="region of interest" description="Disordered" evidence="13">
    <location>
        <begin position="697"/>
        <end position="732"/>
    </location>
</feature>
<comment type="catalytic activity">
    <reaction evidence="9">
        <text>L-seryl-[protein] + ATP = O-phospho-L-seryl-[protein] + ADP + H(+)</text>
        <dbReference type="Rhea" id="RHEA:17989"/>
        <dbReference type="Rhea" id="RHEA-COMP:9863"/>
        <dbReference type="Rhea" id="RHEA-COMP:11604"/>
        <dbReference type="ChEBI" id="CHEBI:15378"/>
        <dbReference type="ChEBI" id="CHEBI:29999"/>
        <dbReference type="ChEBI" id="CHEBI:30616"/>
        <dbReference type="ChEBI" id="CHEBI:83421"/>
        <dbReference type="ChEBI" id="CHEBI:456216"/>
        <dbReference type="EC" id="2.7.11.1"/>
    </reaction>
</comment>
<dbReference type="InterPro" id="IPR016255">
    <property type="entry name" value="Gcn2"/>
</dbReference>
<dbReference type="OrthoDB" id="341578at2759"/>
<dbReference type="EMBL" id="KN840648">
    <property type="protein sequence ID" value="KIP02872.1"/>
    <property type="molecule type" value="Genomic_DNA"/>
</dbReference>
<sequence length="1594" mass="179116">MDELPENRQQEEITALKSIYGEDFIDCPPPKAWKGTHRATQGAPRLPEFIIRVRHPDPEHASKIYFNLHVKFPKTYPTLAPPILAVQQQYGGLKPHHIAKLSSLIHAETQKVKGTETVFSAVNAAQDWLQNNVAPVVEPVGSLATEMTRRALEAEQARRQREEAETEAALQREAQRAHEIEEQIRTETERQQAERARLNKTRERAQSDATETGPGEDSPQIVSFPEEVVWEGVRFSHVKLFQSHKECLGTVWQAEPIHPSDNPLQLELIVVEFGTRYYSTTHGRKKLKSLADDLRRLSTVRHTNLLAVLASKLSLPNTNSHPKLYILHERRPSLTLYDVLEDSDSLREDRAMDYLTQILSALNALHTADVIHQGLNPKCVGLVPGKHPGDPKTVKVFHVGFYVSLLDMNRSEPFLTSASPRPQHLSMSEGWMPREALESPLEYTKGRDVHAVGVILLQMLLGLYVVDRFPDFYVALKNSSISQTMQQHALAMLAPTKKHISPHCLLANMAGLALGSNIRSPAIAINGNGHGPKTPLVTNYSGSPESDYFNKTIATRPRYTSRWKEDWEELELLGRGAFGSVVKARNKMDSRIYAVKKIRLRTSQSDQKIFREVDTLSRLNHRYIVRYYTTWIETSDHVSTATSTVGSSAGTSVPTGPHGDTSTEEESDPFAIDFDALDLDLDAYNAQSQASFPAITFTRSGTPLSDETASGSDGSDGSATDEEASPVTGRASALARRAVTPVPSVSRTLYIQMEYVERQTLKERIAEGLSESEAWRLFQQIVDALVHMSSMNILHRDIKLTNIFIGIQLDGKGDCKIGDFGLATSSLAVVDPTDVLQTPAVEADMTLANNSKDVGTRLYIAPEVQSAKGKARNHAKADMYSLGIVFFEMNHMFSTGFERIVVLENLRKLEIIFPTSWDSHRTRQKQIITWLLQHDPDGRPTALELSQSYLLPPRVEDESFKDTLKLIGKHDSPYRQSVLTTLFGQATKPSHVFLYDQAEIQEHMTLNGIVHDRMVEIFRLHGAVDMEPPLLLPVLNPDEDYSRAVFLDRNGDVVALPTTPLAPFARLAARNHIHRIKRFHISDIYRPDLVAGHPKASKVAVFDIICRDLESGPSASTAEAITIVNECLNSFANMEKYDIHLSHTKIYDALFDQVPPHQRAEVLKILVQTNASSSQKRQLLSDKGLQRSFFDCYEILADRDADVDELLSRLERVSSSLMINIYQAAQEVKSTIHFAVASGVTRTIYFDPLFMVRNPNHHFDGLSFEVAKRHQPHQKRIDTLAMGGRYDKYISRFTPGRARADTICAVAVQISLEKITVALASFQSAWQKSMLKERKSYGYWSPRRCDVYIVSQQPGHLPDRLEVAALLWRSGISADIMYEFGLSTVEHENVVEQCHREGILFIVYPRPRNARRDQPAFRVKSVLKGTEYDFSKQELVPFLVQQISEQKKVDATFSGAPLVAVAEGAQPLVASKDTANPEVQLVLQSDAKKQRKQTKQMYMDRAFEFGMDLKNAMSQSNVPIIAVDVGEAVFEQMTKNTSWLTDENSWKALVASFPTQQSSYANQIRDAVLRRKADGCKFLILFAVKEERPFLLTM</sequence>
<evidence type="ECO:0000256" key="3">
    <source>
        <dbReference type="ARBA" id="ARBA00022679"/>
    </source>
</evidence>
<dbReference type="GO" id="GO:0000077">
    <property type="term" value="P:DNA damage checkpoint signaling"/>
    <property type="evidence" value="ECO:0007669"/>
    <property type="project" value="InterPro"/>
</dbReference>
<feature type="binding site" evidence="11">
    <location>
        <begin position="573"/>
        <end position="581"/>
    </location>
    <ligand>
        <name>ATP</name>
        <dbReference type="ChEBI" id="CHEBI:30616"/>
    </ligand>
</feature>
<evidence type="ECO:0000256" key="9">
    <source>
        <dbReference type="ARBA" id="ARBA00048679"/>
    </source>
</evidence>
<keyword evidence="17" id="KW-1185">Reference proteome</keyword>
<dbReference type="SMART" id="SM00220">
    <property type="entry name" value="S_TKc"/>
    <property type="match status" value="1"/>
</dbReference>
<protein>
    <recommendedName>
        <fullName evidence="1">non-specific serine/threonine protein kinase</fullName>
        <ecNumber evidence="1">2.7.11.1</ecNumber>
    </recommendedName>
</protein>
<reference evidence="16 17" key="1">
    <citation type="journal article" date="2014" name="PLoS Genet.">
        <title>Analysis of the Phlebiopsis gigantea genome, transcriptome and secretome provides insight into its pioneer colonization strategies of wood.</title>
        <authorList>
            <person name="Hori C."/>
            <person name="Ishida T."/>
            <person name="Igarashi K."/>
            <person name="Samejima M."/>
            <person name="Suzuki H."/>
            <person name="Master E."/>
            <person name="Ferreira P."/>
            <person name="Ruiz-Duenas F.J."/>
            <person name="Held B."/>
            <person name="Canessa P."/>
            <person name="Larrondo L.F."/>
            <person name="Schmoll M."/>
            <person name="Druzhinina I.S."/>
            <person name="Kubicek C.P."/>
            <person name="Gaskell J.A."/>
            <person name="Kersten P."/>
            <person name="St John F."/>
            <person name="Glasner J."/>
            <person name="Sabat G."/>
            <person name="Splinter BonDurant S."/>
            <person name="Syed K."/>
            <person name="Yadav J."/>
            <person name="Mgbeahuruike A.C."/>
            <person name="Kovalchuk A."/>
            <person name="Asiegbu F.O."/>
            <person name="Lackner G."/>
            <person name="Hoffmeister D."/>
            <person name="Rencoret J."/>
            <person name="Gutierrez A."/>
            <person name="Sun H."/>
            <person name="Lindquist E."/>
            <person name="Barry K."/>
            <person name="Riley R."/>
            <person name="Grigoriev I.V."/>
            <person name="Henrissat B."/>
            <person name="Kues U."/>
            <person name="Berka R.M."/>
            <person name="Martinez A.T."/>
            <person name="Covert S.F."/>
            <person name="Blanchette R.A."/>
            <person name="Cullen D."/>
        </authorList>
    </citation>
    <scope>NUCLEOTIDE SEQUENCE [LARGE SCALE GENOMIC DNA]</scope>
    <source>
        <strain evidence="16 17">11061_1 CR5-6</strain>
    </source>
</reference>
<dbReference type="Gene3D" id="1.10.510.10">
    <property type="entry name" value="Transferase(Phosphotransferase) domain 1"/>
    <property type="match status" value="2"/>
</dbReference>
<proteinExistence type="inferred from homology"/>
<feature type="domain" description="Protein kinase" evidence="14">
    <location>
        <begin position="567"/>
        <end position="950"/>
    </location>
</feature>
<keyword evidence="2" id="KW-0723">Serine/threonine-protein kinase</keyword>
<dbReference type="SMART" id="SM00591">
    <property type="entry name" value="RWD"/>
    <property type="match status" value="1"/>
</dbReference>
<feature type="compositionally biased region" description="Basic and acidic residues" evidence="13">
    <location>
        <begin position="154"/>
        <end position="163"/>
    </location>
</feature>
<dbReference type="SUPFAM" id="SSF55681">
    <property type="entry name" value="Class II aaRS and biotin synthetases"/>
    <property type="match status" value="1"/>
</dbReference>
<evidence type="ECO:0000256" key="1">
    <source>
        <dbReference type="ARBA" id="ARBA00012513"/>
    </source>
</evidence>
<dbReference type="HOGENOM" id="CLU_001222_2_0_1"/>
<keyword evidence="5" id="KW-0418">Kinase</keyword>
<feature type="region of interest" description="Disordered" evidence="13">
    <location>
        <begin position="154"/>
        <end position="220"/>
    </location>
</feature>
<dbReference type="PIRSF" id="PIRSF000660">
    <property type="entry name" value="Ser/Thr_PK_GCN2"/>
    <property type="match status" value="1"/>
</dbReference>
<dbReference type="CDD" id="cd14046">
    <property type="entry name" value="STKc_EIF2AK4_GCN2_rpt2"/>
    <property type="match status" value="1"/>
</dbReference>
<dbReference type="GO" id="GO:0005829">
    <property type="term" value="C:cytosol"/>
    <property type="evidence" value="ECO:0007669"/>
    <property type="project" value="TreeGrafter"/>
</dbReference>
<feature type="domain" description="Protein kinase" evidence="14">
    <location>
        <begin position="237"/>
        <end position="573"/>
    </location>
</feature>
<dbReference type="Gene3D" id="3.30.200.20">
    <property type="entry name" value="Phosphorylase Kinase, domain 1"/>
    <property type="match status" value="1"/>
</dbReference>
<feature type="region of interest" description="Disordered" evidence="13">
    <location>
        <begin position="641"/>
        <end position="667"/>
    </location>
</feature>
<dbReference type="InterPro" id="IPR041715">
    <property type="entry name" value="HisRS-like_core"/>
</dbReference>
<evidence type="ECO:0000313" key="16">
    <source>
        <dbReference type="EMBL" id="KIP02872.1"/>
    </source>
</evidence>
<dbReference type="InterPro" id="IPR016135">
    <property type="entry name" value="UBQ-conjugating_enzyme/RWD"/>
</dbReference>
<comment type="similarity">
    <text evidence="7">Belongs to the protein kinase superfamily. Ser/Thr protein kinase family. GCN2 subfamily.</text>
</comment>
<organism evidence="16 17">
    <name type="scientific">Phlebiopsis gigantea (strain 11061_1 CR5-6)</name>
    <name type="common">White-rot fungus</name>
    <name type="synonym">Peniophora gigantea</name>
    <dbReference type="NCBI Taxonomy" id="745531"/>
    <lineage>
        <taxon>Eukaryota</taxon>
        <taxon>Fungi</taxon>
        <taxon>Dikarya</taxon>
        <taxon>Basidiomycota</taxon>
        <taxon>Agaricomycotina</taxon>
        <taxon>Agaricomycetes</taxon>
        <taxon>Polyporales</taxon>
        <taxon>Phanerochaetaceae</taxon>
        <taxon>Phlebiopsis</taxon>
    </lineage>
</organism>
<name>A0A0C3S145_PHLG1</name>
<comment type="catalytic activity">
    <reaction evidence="8">
        <text>L-threonyl-[protein] + ATP = O-phospho-L-threonyl-[protein] + ADP + H(+)</text>
        <dbReference type="Rhea" id="RHEA:46608"/>
        <dbReference type="Rhea" id="RHEA-COMP:11060"/>
        <dbReference type="Rhea" id="RHEA-COMP:11605"/>
        <dbReference type="ChEBI" id="CHEBI:15378"/>
        <dbReference type="ChEBI" id="CHEBI:30013"/>
        <dbReference type="ChEBI" id="CHEBI:30616"/>
        <dbReference type="ChEBI" id="CHEBI:61977"/>
        <dbReference type="ChEBI" id="CHEBI:456216"/>
        <dbReference type="EC" id="2.7.11.1"/>
    </reaction>
</comment>
<dbReference type="InterPro" id="IPR045864">
    <property type="entry name" value="aa-tRNA-synth_II/BPL/LPL"/>
</dbReference>
<evidence type="ECO:0000256" key="12">
    <source>
        <dbReference type="PROSITE-ProRule" id="PRU10141"/>
    </source>
</evidence>
<dbReference type="Pfam" id="PF13393">
    <property type="entry name" value="tRNA-synt_His"/>
    <property type="match status" value="1"/>
</dbReference>
<dbReference type="InterPro" id="IPR006575">
    <property type="entry name" value="RWD_dom"/>
</dbReference>
<dbReference type="GO" id="GO:0005524">
    <property type="term" value="F:ATP binding"/>
    <property type="evidence" value="ECO:0007669"/>
    <property type="project" value="UniProtKB-UniRule"/>
</dbReference>
<keyword evidence="4 11" id="KW-0547">Nucleotide-binding</keyword>
<dbReference type="Gene3D" id="3.10.110.10">
    <property type="entry name" value="Ubiquitin Conjugating Enzyme"/>
    <property type="match status" value="1"/>
</dbReference>
<gene>
    <name evidence="16" type="ORF">PHLGIDRAFT_26389</name>
</gene>
<dbReference type="GO" id="GO:0004694">
    <property type="term" value="F:eukaryotic translation initiation factor 2alpha kinase activity"/>
    <property type="evidence" value="ECO:0007669"/>
    <property type="project" value="InterPro"/>
</dbReference>
<dbReference type="Proteomes" id="UP000053257">
    <property type="component" value="Unassembled WGS sequence"/>
</dbReference>
<evidence type="ECO:0000256" key="8">
    <source>
        <dbReference type="ARBA" id="ARBA00047899"/>
    </source>
</evidence>
<dbReference type="PROSITE" id="PS50908">
    <property type="entry name" value="RWD"/>
    <property type="match status" value="1"/>
</dbReference>
<dbReference type="Gene3D" id="3.30.930.10">
    <property type="entry name" value="Bira Bifunctional Protein, Domain 2"/>
    <property type="match status" value="1"/>
</dbReference>
<feature type="compositionally biased region" description="Low complexity" evidence="13">
    <location>
        <begin position="705"/>
        <end position="718"/>
    </location>
</feature>
<feature type="binding site" evidence="11">
    <location>
        <position position="596"/>
    </location>
    <ligand>
        <name>ATP</name>
        <dbReference type="ChEBI" id="CHEBI:30616"/>
    </ligand>
</feature>
<dbReference type="InterPro" id="IPR017441">
    <property type="entry name" value="Protein_kinase_ATP_BS"/>
</dbReference>
<dbReference type="InterPro" id="IPR000719">
    <property type="entry name" value="Prot_kinase_dom"/>
</dbReference>
<keyword evidence="3" id="KW-0808">Transferase</keyword>
<dbReference type="Pfam" id="PF12745">
    <property type="entry name" value="HGTP_anticodon2"/>
    <property type="match status" value="1"/>
</dbReference>
<evidence type="ECO:0000313" key="17">
    <source>
        <dbReference type="Proteomes" id="UP000053257"/>
    </source>
</evidence>
<dbReference type="Pfam" id="PF05773">
    <property type="entry name" value="RWD"/>
    <property type="match status" value="1"/>
</dbReference>
<feature type="compositionally biased region" description="Basic and acidic residues" evidence="13">
    <location>
        <begin position="173"/>
        <end position="206"/>
    </location>
</feature>
<dbReference type="Pfam" id="PF00069">
    <property type="entry name" value="Pkinase"/>
    <property type="match status" value="3"/>
</dbReference>
<evidence type="ECO:0000256" key="13">
    <source>
        <dbReference type="SAM" id="MobiDB-lite"/>
    </source>
</evidence>
<dbReference type="InterPro" id="IPR008271">
    <property type="entry name" value="Ser/Thr_kinase_AS"/>
</dbReference>